<keyword evidence="3" id="KW-1185">Reference proteome</keyword>
<evidence type="ECO:0000313" key="3">
    <source>
        <dbReference type="Proteomes" id="UP000554235"/>
    </source>
</evidence>
<feature type="region of interest" description="Disordered" evidence="1">
    <location>
        <begin position="315"/>
        <end position="449"/>
    </location>
</feature>
<evidence type="ECO:0000256" key="1">
    <source>
        <dbReference type="SAM" id="MobiDB-lite"/>
    </source>
</evidence>
<accession>A0A8H4PG33</accession>
<evidence type="ECO:0000313" key="2">
    <source>
        <dbReference type="EMBL" id="KAF4469788.1"/>
    </source>
</evidence>
<proteinExistence type="predicted"/>
<protein>
    <submittedName>
        <fullName evidence="2">Uncharacterized protein</fullName>
    </submittedName>
</protein>
<dbReference type="OrthoDB" id="3594103at2759"/>
<dbReference type="Proteomes" id="UP000554235">
    <property type="component" value="Unassembled WGS sequence"/>
</dbReference>
<sequence>MDSRPEHSPYASETCSIYFQGPNALRIPRQLLSQSATLAAKVDSTGGISTVHIHDITYDAGHVIVHFLATETYQCLKPQGATADKKYLSEFTTAIRVYVASEALHLPSLRTLARGEIARVGDRLSLPAVIETMEVLGPSFGRLPGIIGYVESRIMSSIVKAPSATAKELLSELVAPTTMSNLLLKSMVLLKLSQPLQRTRPLEKGEIALDADRQFEKNPNGLSTGDGLERFQLSGPSVAGLVTVTELAMKEAEERADKKAQAEAIQAQADAIQKARADLEAHERDTAPEKDELEYLLREKEKRGARDKAQAALEAKEEAFKEAKGLAKAAAIEEEEDASNNPESEEADLARMEAELATLIATSSRAKAQGGRETKHKAACRPDADEPGLAGSPLISKGNLSPSILDKSSGSGCRASFSPFATHGEHSSSSETNDLMTPESTQDSPSFVP</sequence>
<feature type="compositionally biased region" description="Basic and acidic residues" evidence="1">
    <location>
        <begin position="315"/>
        <end position="325"/>
    </location>
</feature>
<name>A0A8H4PG33_9HYPO</name>
<dbReference type="AlphaFoldDB" id="A0A8H4PG33"/>
<feature type="compositionally biased region" description="Acidic residues" evidence="1">
    <location>
        <begin position="332"/>
        <end position="347"/>
    </location>
</feature>
<reference evidence="2 3" key="1">
    <citation type="submission" date="2020-01" db="EMBL/GenBank/DDBJ databases">
        <title>Identification and distribution of gene clusters putatively required for synthesis of sphingolipid metabolism inhibitors in phylogenetically diverse species of the filamentous fungus Fusarium.</title>
        <authorList>
            <person name="Kim H.-S."/>
            <person name="Busman M."/>
            <person name="Brown D.W."/>
            <person name="Divon H."/>
            <person name="Uhlig S."/>
            <person name="Proctor R.H."/>
        </authorList>
    </citation>
    <scope>NUCLEOTIDE SEQUENCE [LARGE SCALE GENOMIC DNA]</scope>
    <source>
        <strain evidence="2 3">NRRL 20459</strain>
    </source>
</reference>
<dbReference type="EMBL" id="JAADYS010000431">
    <property type="protein sequence ID" value="KAF4469788.1"/>
    <property type="molecule type" value="Genomic_DNA"/>
</dbReference>
<gene>
    <name evidence="2" type="ORF">FALBO_3313</name>
</gene>
<organism evidence="2 3">
    <name type="scientific">Fusarium albosuccineum</name>
    <dbReference type="NCBI Taxonomy" id="1237068"/>
    <lineage>
        <taxon>Eukaryota</taxon>
        <taxon>Fungi</taxon>
        <taxon>Dikarya</taxon>
        <taxon>Ascomycota</taxon>
        <taxon>Pezizomycotina</taxon>
        <taxon>Sordariomycetes</taxon>
        <taxon>Hypocreomycetidae</taxon>
        <taxon>Hypocreales</taxon>
        <taxon>Nectriaceae</taxon>
        <taxon>Fusarium</taxon>
        <taxon>Fusarium decemcellulare species complex</taxon>
    </lineage>
</organism>
<comment type="caution">
    <text evidence="2">The sequence shown here is derived from an EMBL/GenBank/DDBJ whole genome shotgun (WGS) entry which is preliminary data.</text>
</comment>
<feature type="compositionally biased region" description="Polar residues" evidence="1">
    <location>
        <begin position="398"/>
        <end position="411"/>
    </location>
</feature>
<feature type="compositionally biased region" description="Polar residues" evidence="1">
    <location>
        <begin position="429"/>
        <end position="449"/>
    </location>
</feature>